<evidence type="ECO:0000256" key="8">
    <source>
        <dbReference type="ARBA" id="ARBA00023034"/>
    </source>
</evidence>
<keyword evidence="4" id="KW-0808">Transferase</keyword>
<evidence type="ECO:0000256" key="11">
    <source>
        <dbReference type="SAM" id="SignalP"/>
    </source>
</evidence>
<name>A0AAJ6W0E0_9ACAR</name>
<evidence type="ECO:0000256" key="5">
    <source>
        <dbReference type="ARBA" id="ARBA00022692"/>
    </source>
</evidence>
<evidence type="ECO:0000256" key="4">
    <source>
        <dbReference type="ARBA" id="ARBA00022679"/>
    </source>
</evidence>
<dbReference type="EC" id="2.4.1.-" evidence="10"/>
<keyword evidence="8 10" id="KW-0333">Golgi apparatus</keyword>
<dbReference type="PANTHER" id="PTHR11214:SF314">
    <property type="entry name" value="HEXOSYLTRANSFERASE"/>
    <property type="match status" value="1"/>
</dbReference>
<keyword evidence="3 10" id="KW-0328">Glycosyltransferase</keyword>
<evidence type="ECO:0000256" key="3">
    <source>
        <dbReference type="ARBA" id="ARBA00022676"/>
    </source>
</evidence>
<evidence type="ECO:0000256" key="6">
    <source>
        <dbReference type="ARBA" id="ARBA00022968"/>
    </source>
</evidence>
<dbReference type="PANTHER" id="PTHR11214">
    <property type="entry name" value="BETA-1,3-N-ACETYLGLUCOSAMINYLTRANSFERASE"/>
    <property type="match status" value="1"/>
</dbReference>
<sequence>MRSRLRIVTLFLISFLALIFLAIVREHPEQHSPERSQGSRATKFSVSRRTAEVKVSVNTSWSMEYRVIHEPYVFDEEKSVLIVVTSAPGNLEKRNEIRRGWGSWPHVRVVYLIGVPANYSEEQRRKIAKEVSDHGDVVQIDFVDTYRNLTLKSCALVMWAVRNSWPGRDVVIKADDDTCVNMPLLSSILEDFTDGVYGDYREKRKPLRCKRKGCNKWGLTLDEYEDQTFPPHVQGAFYVITESVLGDLYEKLFEPKYLFIEDVYLTGLVTRVAEVPVRPMPSGARINPMVPGKSWLEQKNLVAQHRCRGKLQKQFWAKSIGKTP</sequence>
<evidence type="ECO:0000313" key="12">
    <source>
        <dbReference type="Proteomes" id="UP000694867"/>
    </source>
</evidence>
<evidence type="ECO:0000256" key="1">
    <source>
        <dbReference type="ARBA" id="ARBA00004323"/>
    </source>
</evidence>
<proteinExistence type="inferred from homology"/>
<evidence type="ECO:0000256" key="9">
    <source>
        <dbReference type="ARBA" id="ARBA00023136"/>
    </source>
</evidence>
<comment type="similarity">
    <text evidence="2 10">Belongs to the glycosyltransferase 31 family.</text>
</comment>
<evidence type="ECO:0000256" key="7">
    <source>
        <dbReference type="ARBA" id="ARBA00022989"/>
    </source>
</evidence>
<reference evidence="13" key="1">
    <citation type="submission" date="2025-08" db="UniProtKB">
        <authorList>
            <consortium name="RefSeq"/>
        </authorList>
    </citation>
    <scope>IDENTIFICATION</scope>
</reference>
<keyword evidence="7" id="KW-1133">Transmembrane helix</keyword>
<dbReference type="Pfam" id="PF01762">
    <property type="entry name" value="Galactosyl_T"/>
    <property type="match status" value="1"/>
</dbReference>
<keyword evidence="6" id="KW-0735">Signal-anchor</keyword>
<comment type="subcellular location">
    <subcellularLocation>
        <location evidence="1 10">Golgi apparatus membrane</location>
        <topology evidence="1 10">Single-pass type II membrane protein</topology>
    </subcellularLocation>
</comment>
<evidence type="ECO:0000313" key="13">
    <source>
        <dbReference type="RefSeq" id="XP_003747185.2"/>
    </source>
</evidence>
<dbReference type="GO" id="GO:0016758">
    <property type="term" value="F:hexosyltransferase activity"/>
    <property type="evidence" value="ECO:0007669"/>
    <property type="project" value="InterPro"/>
</dbReference>
<keyword evidence="5" id="KW-0812">Transmembrane</keyword>
<dbReference type="GeneID" id="100905063"/>
<keyword evidence="11" id="KW-0732">Signal</keyword>
<dbReference type="Gene3D" id="3.90.550.50">
    <property type="match status" value="1"/>
</dbReference>
<accession>A0AAJ6W0E0</accession>
<organism evidence="12 13">
    <name type="scientific">Galendromus occidentalis</name>
    <name type="common">western predatory mite</name>
    <dbReference type="NCBI Taxonomy" id="34638"/>
    <lineage>
        <taxon>Eukaryota</taxon>
        <taxon>Metazoa</taxon>
        <taxon>Ecdysozoa</taxon>
        <taxon>Arthropoda</taxon>
        <taxon>Chelicerata</taxon>
        <taxon>Arachnida</taxon>
        <taxon>Acari</taxon>
        <taxon>Parasitiformes</taxon>
        <taxon>Mesostigmata</taxon>
        <taxon>Gamasina</taxon>
        <taxon>Phytoseioidea</taxon>
        <taxon>Phytoseiidae</taxon>
        <taxon>Typhlodrominae</taxon>
        <taxon>Galendromus</taxon>
    </lineage>
</organism>
<protein>
    <recommendedName>
        <fullName evidence="10">Hexosyltransferase</fullName>
        <ecNumber evidence="10">2.4.1.-</ecNumber>
    </recommendedName>
</protein>
<dbReference type="Proteomes" id="UP000694867">
    <property type="component" value="Unplaced"/>
</dbReference>
<keyword evidence="12" id="KW-1185">Reference proteome</keyword>
<dbReference type="AlphaFoldDB" id="A0AAJ6W0E0"/>
<dbReference type="RefSeq" id="XP_003747185.2">
    <property type="nucleotide sequence ID" value="XM_003747137.2"/>
</dbReference>
<evidence type="ECO:0000256" key="2">
    <source>
        <dbReference type="ARBA" id="ARBA00008661"/>
    </source>
</evidence>
<dbReference type="GO" id="GO:0000139">
    <property type="term" value="C:Golgi membrane"/>
    <property type="evidence" value="ECO:0007669"/>
    <property type="project" value="UniProtKB-SubCell"/>
</dbReference>
<gene>
    <name evidence="13" type="primary">LOC100905063</name>
</gene>
<feature type="chain" id="PRO_5042498908" description="Hexosyltransferase" evidence="11">
    <location>
        <begin position="27"/>
        <end position="324"/>
    </location>
</feature>
<feature type="signal peptide" evidence="11">
    <location>
        <begin position="1"/>
        <end position="26"/>
    </location>
</feature>
<evidence type="ECO:0000256" key="10">
    <source>
        <dbReference type="RuleBase" id="RU363063"/>
    </source>
</evidence>
<keyword evidence="9" id="KW-0472">Membrane</keyword>
<dbReference type="GO" id="GO:0006493">
    <property type="term" value="P:protein O-linked glycosylation"/>
    <property type="evidence" value="ECO:0007669"/>
    <property type="project" value="TreeGrafter"/>
</dbReference>
<dbReference type="KEGG" id="goe:100905063"/>
<dbReference type="InterPro" id="IPR002659">
    <property type="entry name" value="Glyco_trans_31"/>
</dbReference>